<accession>A0ABR1G8D0</accession>
<reference evidence="5 6" key="1">
    <citation type="submission" date="2024-03" db="EMBL/GenBank/DDBJ databases">
        <title>Aureococcus anophagefferens CCMP1851 and Kratosvirus quantuckense: Draft genome of a second virus-susceptible host strain in the model system.</title>
        <authorList>
            <person name="Chase E."/>
            <person name="Truchon A.R."/>
            <person name="Schepens W."/>
            <person name="Wilhelm S.W."/>
        </authorList>
    </citation>
    <scope>NUCLEOTIDE SEQUENCE [LARGE SCALE GENOMIC DNA]</scope>
    <source>
        <strain evidence="5 6">CCMP1851</strain>
    </source>
</reference>
<feature type="repeat" description="WD" evidence="3">
    <location>
        <begin position="9"/>
        <end position="50"/>
    </location>
</feature>
<dbReference type="SMART" id="SM00320">
    <property type="entry name" value="WD40"/>
    <property type="match status" value="5"/>
</dbReference>
<name>A0ABR1G8D0_AURAN</name>
<protein>
    <recommendedName>
        <fullName evidence="7">Anaphase-promoting complex subunit 4 WD40 domain-containing protein</fullName>
    </recommendedName>
</protein>
<dbReference type="InterPro" id="IPR019775">
    <property type="entry name" value="WD40_repeat_CS"/>
</dbReference>
<keyword evidence="1 3" id="KW-0853">WD repeat</keyword>
<evidence type="ECO:0000313" key="6">
    <source>
        <dbReference type="Proteomes" id="UP001363151"/>
    </source>
</evidence>
<dbReference type="EMBL" id="JBBJCI010000080">
    <property type="protein sequence ID" value="KAK7249287.1"/>
    <property type="molecule type" value="Genomic_DNA"/>
</dbReference>
<feature type="region of interest" description="Disordered" evidence="4">
    <location>
        <begin position="398"/>
        <end position="429"/>
    </location>
</feature>
<dbReference type="PROSITE" id="PS00678">
    <property type="entry name" value="WD_REPEATS_1"/>
    <property type="match status" value="1"/>
</dbReference>
<comment type="caution">
    <text evidence="5">The sequence shown here is derived from an EMBL/GenBank/DDBJ whole genome shotgun (WGS) entry which is preliminary data.</text>
</comment>
<dbReference type="SUPFAM" id="SSF50978">
    <property type="entry name" value="WD40 repeat-like"/>
    <property type="match status" value="1"/>
</dbReference>
<evidence type="ECO:0008006" key="7">
    <source>
        <dbReference type="Google" id="ProtNLM"/>
    </source>
</evidence>
<dbReference type="InterPro" id="IPR001680">
    <property type="entry name" value="WD40_rpt"/>
</dbReference>
<feature type="repeat" description="WD" evidence="3">
    <location>
        <begin position="51"/>
        <end position="89"/>
    </location>
</feature>
<dbReference type="Proteomes" id="UP001363151">
    <property type="component" value="Unassembled WGS sequence"/>
</dbReference>
<dbReference type="PANTHER" id="PTHR19855:SF11">
    <property type="entry name" value="RIBOSOME BIOGENESIS PROTEIN WDR12"/>
    <property type="match status" value="1"/>
</dbReference>
<organism evidence="5 6">
    <name type="scientific">Aureococcus anophagefferens</name>
    <name type="common">Harmful bloom alga</name>
    <dbReference type="NCBI Taxonomy" id="44056"/>
    <lineage>
        <taxon>Eukaryota</taxon>
        <taxon>Sar</taxon>
        <taxon>Stramenopiles</taxon>
        <taxon>Ochrophyta</taxon>
        <taxon>Pelagophyceae</taxon>
        <taxon>Pelagomonadales</taxon>
        <taxon>Pelagomonadaceae</taxon>
        <taxon>Aureococcus</taxon>
    </lineage>
</organism>
<keyword evidence="6" id="KW-1185">Reference proteome</keyword>
<dbReference type="PANTHER" id="PTHR19855">
    <property type="entry name" value="WD40 REPEAT PROTEIN 12, 37"/>
    <property type="match status" value="1"/>
</dbReference>
<gene>
    <name evidence="5" type="ORF">SO694_00047121</name>
</gene>
<evidence type="ECO:0000256" key="4">
    <source>
        <dbReference type="SAM" id="MobiDB-lite"/>
    </source>
</evidence>
<evidence type="ECO:0000313" key="5">
    <source>
        <dbReference type="EMBL" id="KAK7249287.1"/>
    </source>
</evidence>
<evidence type="ECO:0000256" key="3">
    <source>
        <dbReference type="PROSITE-ProRule" id="PRU00221"/>
    </source>
</evidence>
<sequence length="429" mass="44423">MEVHTQRELVGHGGRVFDCGLHGREPLLATASEDGTARVWDLAGGACVGVLRGHVDEVLRVAWAPKVVEESCGAPLLATAGADGETRLWRGGGGCWASGGSGCEPRLLHTLVPAVAPGGEVEQVYGCAWTRCGDSHGAWLLTAYGDAVTLWDAAKGCAARSWRYDGSGRGAAKRDGDCFVFDVSPFADAEADPASHAAPCETLVACAVSDGTVRVHDVRAPEPQTVLTATGSGARLTAVDWQRSGAAAGLCACAGDGDIHVWDARTWRATLKLRGAHAQPAYGAAWRPGADAGGAEPFLSWSCDGCLGFWDTRDDAKATAPCPWKDKDGAPKPVAAAPAAKARAATALVPIFDDDGARVPLFHCAFDPKGDFIVACGGGGGGKHAPRREFEPSVFVLDLAGGDGDDDGDDDGRSPKKARRADSGDEAEE</sequence>
<dbReference type="InterPro" id="IPR036322">
    <property type="entry name" value="WD40_repeat_dom_sf"/>
</dbReference>
<keyword evidence="2" id="KW-0677">Repeat</keyword>
<dbReference type="InterPro" id="IPR015943">
    <property type="entry name" value="WD40/YVTN_repeat-like_dom_sf"/>
</dbReference>
<evidence type="ECO:0000256" key="1">
    <source>
        <dbReference type="ARBA" id="ARBA00022574"/>
    </source>
</evidence>
<dbReference type="Gene3D" id="2.130.10.10">
    <property type="entry name" value="YVTN repeat-like/Quinoprotein amine dehydrogenase"/>
    <property type="match status" value="2"/>
</dbReference>
<dbReference type="PROSITE" id="PS50082">
    <property type="entry name" value="WD_REPEATS_2"/>
    <property type="match status" value="2"/>
</dbReference>
<evidence type="ECO:0000256" key="2">
    <source>
        <dbReference type="ARBA" id="ARBA00022737"/>
    </source>
</evidence>
<proteinExistence type="predicted"/>
<dbReference type="Pfam" id="PF00400">
    <property type="entry name" value="WD40"/>
    <property type="match status" value="2"/>
</dbReference>
<dbReference type="PROSITE" id="PS50294">
    <property type="entry name" value="WD_REPEATS_REGION"/>
    <property type="match status" value="1"/>
</dbReference>